<accession>A0A382ZY29</accession>
<evidence type="ECO:0000313" key="1">
    <source>
        <dbReference type="EMBL" id="SVE00303.1"/>
    </source>
</evidence>
<proteinExistence type="predicted"/>
<name>A0A382ZY29_9ZZZZ</name>
<dbReference type="AlphaFoldDB" id="A0A382ZY29"/>
<protein>
    <submittedName>
        <fullName evidence="1">Uncharacterized protein</fullName>
    </submittedName>
</protein>
<sequence length="206" mass="22985">MSNIKQKLFSIFFIACILFAEDDVKSISADSDQGVSNVSYASMLTPPVIEIHHVGLNTIDTLPDYIPPYSEVLVDVMINGGIEDETIEPGGVVLNWQVNSLSANVYVSAMPLLFNLLYQNWHYIKRVDPYPNGTQIYWWVTALNVDGEMSSTEIDSFVIGTLAIGDEPLPKSFNIMGNYPNPFNPTTNINFTVDHISEIDLSIYNL</sequence>
<organism evidence="1">
    <name type="scientific">marine metagenome</name>
    <dbReference type="NCBI Taxonomy" id="408172"/>
    <lineage>
        <taxon>unclassified sequences</taxon>
        <taxon>metagenomes</taxon>
        <taxon>ecological metagenomes</taxon>
    </lineage>
</organism>
<gene>
    <name evidence="1" type="ORF">METZ01_LOCUS453157</name>
</gene>
<feature type="non-terminal residue" evidence="1">
    <location>
        <position position="206"/>
    </location>
</feature>
<reference evidence="1" key="1">
    <citation type="submission" date="2018-05" db="EMBL/GenBank/DDBJ databases">
        <authorList>
            <person name="Lanie J.A."/>
            <person name="Ng W.-L."/>
            <person name="Kazmierczak K.M."/>
            <person name="Andrzejewski T.M."/>
            <person name="Davidsen T.M."/>
            <person name="Wayne K.J."/>
            <person name="Tettelin H."/>
            <person name="Glass J.I."/>
            <person name="Rusch D."/>
            <person name="Podicherti R."/>
            <person name="Tsui H.-C.T."/>
            <person name="Winkler M.E."/>
        </authorList>
    </citation>
    <scope>NUCLEOTIDE SEQUENCE</scope>
</reference>
<dbReference type="EMBL" id="UINC01187529">
    <property type="protein sequence ID" value="SVE00303.1"/>
    <property type="molecule type" value="Genomic_DNA"/>
</dbReference>